<gene>
    <name evidence="4" type="ORF">D7V94_09000</name>
</gene>
<dbReference type="EC" id="2.6.1.59" evidence="4"/>
<dbReference type="GO" id="GO:0000271">
    <property type="term" value="P:polysaccharide biosynthetic process"/>
    <property type="evidence" value="ECO:0007669"/>
    <property type="project" value="TreeGrafter"/>
</dbReference>
<keyword evidence="2 3" id="KW-0663">Pyridoxal phosphate</keyword>
<proteinExistence type="inferred from homology"/>
<keyword evidence="5" id="KW-1185">Reference proteome</keyword>
<dbReference type="OrthoDB" id="9810913at2"/>
<evidence type="ECO:0000256" key="2">
    <source>
        <dbReference type="PIRSR" id="PIRSR000390-2"/>
    </source>
</evidence>
<evidence type="ECO:0000313" key="5">
    <source>
        <dbReference type="Proteomes" id="UP000280696"/>
    </source>
</evidence>
<feature type="modified residue" description="N6-(pyridoxal phosphate)lysine" evidence="2">
    <location>
        <position position="181"/>
    </location>
</feature>
<dbReference type="PIRSF" id="PIRSF000390">
    <property type="entry name" value="PLP_StrS"/>
    <property type="match status" value="1"/>
</dbReference>
<dbReference type="InterPro" id="IPR000653">
    <property type="entry name" value="DegT/StrS_aminotransferase"/>
</dbReference>
<keyword evidence="4" id="KW-0808">Transferase</keyword>
<dbReference type="InterPro" id="IPR012749">
    <property type="entry name" value="WecE-like"/>
</dbReference>
<name>A0A3A9AJI2_9FIRM</name>
<reference evidence="4 5" key="1">
    <citation type="submission" date="2018-09" db="EMBL/GenBank/DDBJ databases">
        <title>Murine metabolic-syndrome-specific gut microbial biobank.</title>
        <authorList>
            <person name="Liu C."/>
        </authorList>
    </citation>
    <scope>NUCLEOTIDE SEQUENCE [LARGE SCALE GENOMIC DNA]</scope>
    <source>
        <strain evidence="4 5">0.1xD8-82</strain>
    </source>
</reference>
<keyword evidence="4" id="KW-0032">Aminotransferase</keyword>
<organism evidence="4 5">
    <name type="scientific">Parablautia intestinalis</name>
    <dbReference type="NCBI Taxonomy" id="2320100"/>
    <lineage>
        <taxon>Bacteria</taxon>
        <taxon>Bacillati</taxon>
        <taxon>Bacillota</taxon>
        <taxon>Clostridia</taxon>
        <taxon>Lachnospirales</taxon>
        <taxon>Lachnospiraceae</taxon>
        <taxon>Parablautia</taxon>
    </lineage>
</organism>
<dbReference type="AlphaFoldDB" id="A0A3A9AJI2"/>
<dbReference type="EMBL" id="RAYQ01000008">
    <property type="protein sequence ID" value="RKI91730.1"/>
    <property type="molecule type" value="Genomic_DNA"/>
</dbReference>
<dbReference type="RefSeq" id="WP_120468938.1">
    <property type="nucleotide sequence ID" value="NZ_CATJBT010000109.1"/>
</dbReference>
<sequence>MIRFNVPPYTGKEMDNMKKAVESMHICGDGEFTKKCSKFVEGITGTSKCLLTTSCTHALEMAALLCDIRQGDEVILPSYTFVSTADAFVLRGAKAVFVDIRPDTMNIDETLIEAAITEKTRAIAVVHYAGIGCEMDTIMDIARRHNLMVVEDAAQGIMCTYKGRQLGTIGDFGCYSFHETKNFSMGEGGALLIREPEYIEKAEILREKGTDRSKYYRGQVDKYRWQNYGSSYLPSDINAAYLYSQFEVADKVNEARIARWNQYYELLLPLAEAGKIELPVVPEGCVHNGHMFYIKTKDMEERARLIDFMKGKDVLTVFHYIPLHSAPAGLKFGRFHGEDRYTTRESERLLRLPMFYQLTEDETAYIAGCVKEFYGA</sequence>
<protein>
    <submittedName>
        <fullName evidence="4">dTDP-4-amino-4,6-dideoxygalactose transaminase</fullName>
        <ecNumber evidence="4">2.6.1.59</ecNumber>
    </submittedName>
</protein>
<feature type="active site" description="Proton acceptor" evidence="1">
    <location>
        <position position="181"/>
    </location>
</feature>
<dbReference type="NCBIfam" id="NF008687">
    <property type="entry name" value="PRK11706.1"/>
    <property type="match status" value="1"/>
</dbReference>
<dbReference type="InterPro" id="IPR015421">
    <property type="entry name" value="PyrdxlP-dep_Trfase_major"/>
</dbReference>
<dbReference type="InterPro" id="IPR015422">
    <property type="entry name" value="PyrdxlP-dep_Trfase_small"/>
</dbReference>
<evidence type="ECO:0000256" key="3">
    <source>
        <dbReference type="RuleBase" id="RU004508"/>
    </source>
</evidence>
<dbReference type="FunFam" id="3.40.640.10:FF:000037">
    <property type="entry name" value="dTDP-4-amino-4,6-dideoxygalactose transaminase"/>
    <property type="match status" value="1"/>
</dbReference>
<evidence type="ECO:0000313" key="4">
    <source>
        <dbReference type="EMBL" id="RKI91730.1"/>
    </source>
</evidence>
<dbReference type="InterPro" id="IPR015424">
    <property type="entry name" value="PyrdxlP-dep_Trfase"/>
</dbReference>
<dbReference type="Gene3D" id="3.40.640.10">
    <property type="entry name" value="Type I PLP-dependent aspartate aminotransferase-like (Major domain)"/>
    <property type="match status" value="1"/>
</dbReference>
<comment type="similarity">
    <text evidence="3">Belongs to the DegT/DnrJ/EryC1 family.</text>
</comment>
<dbReference type="SUPFAM" id="SSF53383">
    <property type="entry name" value="PLP-dependent transferases"/>
    <property type="match status" value="1"/>
</dbReference>
<dbReference type="PANTHER" id="PTHR30244">
    <property type="entry name" value="TRANSAMINASE"/>
    <property type="match status" value="1"/>
</dbReference>
<dbReference type="Gene3D" id="3.90.1150.10">
    <property type="entry name" value="Aspartate Aminotransferase, domain 1"/>
    <property type="match status" value="1"/>
</dbReference>
<dbReference type="CDD" id="cd00616">
    <property type="entry name" value="AHBA_syn"/>
    <property type="match status" value="1"/>
</dbReference>
<dbReference type="GO" id="GO:0030170">
    <property type="term" value="F:pyridoxal phosphate binding"/>
    <property type="evidence" value="ECO:0007669"/>
    <property type="project" value="TreeGrafter"/>
</dbReference>
<dbReference type="GO" id="GO:0019180">
    <property type="term" value="F:dTDP-4-amino-4,6-dideoxygalactose transaminase activity"/>
    <property type="evidence" value="ECO:0007669"/>
    <property type="project" value="UniProtKB-EC"/>
</dbReference>
<dbReference type="NCBIfam" id="TIGR02379">
    <property type="entry name" value="ECA_wecE"/>
    <property type="match status" value="1"/>
</dbReference>
<dbReference type="Pfam" id="PF01041">
    <property type="entry name" value="DegT_DnrJ_EryC1"/>
    <property type="match status" value="1"/>
</dbReference>
<accession>A0A3A9AJI2</accession>
<dbReference type="PANTHER" id="PTHR30244:SF34">
    <property type="entry name" value="DTDP-4-AMINO-4,6-DIDEOXYGALACTOSE TRANSAMINASE"/>
    <property type="match status" value="1"/>
</dbReference>
<dbReference type="Proteomes" id="UP000280696">
    <property type="component" value="Unassembled WGS sequence"/>
</dbReference>
<evidence type="ECO:0000256" key="1">
    <source>
        <dbReference type="PIRSR" id="PIRSR000390-1"/>
    </source>
</evidence>
<comment type="caution">
    <text evidence="4">The sequence shown here is derived from an EMBL/GenBank/DDBJ whole genome shotgun (WGS) entry which is preliminary data.</text>
</comment>